<evidence type="ECO:0000313" key="1">
    <source>
        <dbReference type="EMBL" id="UVI38372.1"/>
    </source>
</evidence>
<sequence length="333" mass="36486">MMWVGLSIAHRAKAVQRMTALDRWTADDGEMSVTQAAADAGVGVTRFYEMGKAWRARRSLASLGTFASAPKSRVGKHDGAIRRKVGRVVAADPRASVRKLAIDLHNALGIPADEGPPSHNTLRRYVEEELRRREREASPGVELWLDCCACRLTPRDDVLSVAFVVLDRATQLVLGADLGDVDDSRSGYRGAARDALRRLDEGHFARLPWVSGLARAQIVVGDDEDDWKSLKKGLSANLGAGIELSTRSGRFGRYLRPATGLRIGTVVFAPNRTGEAITTGDDRPPLALNDRRARLAVEVDDYDARLLDEIDLVDEASRPPSNLLRFLERLATG</sequence>
<keyword evidence="2" id="KW-1185">Reference proteome</keyword>
<evidence type="ECO:0000313" key="2">
    <source>
        <dbReference type="Proteomes" id="UP001065265"/>
    </source>
</evidence>
<dbReference type="EMBL" id="CP092471">
    <property type="protein sequence ID" value="UVI38372.1"/>
    <property type="molecule type" value="Genomic_DNA"/>
</dbReference>
<dbReference type="RefSeq" id="WP_265557537.1">
    <property type="nucleotide sequence ID" value="NZ_CP092471.1"/>
</dbReference>
<dbReference type="Proteomes" id="UP001065265">
    <property type="component" value="Chromosome"/>
</dbReference>
<protein>
    <recommendedName>
        <fullName evidence="3">Transposase</fullName>
    </recommendedName>
</protein>
<name>A0ABY5SUZ8_9SPHN</name>
<evidence type="ECO:0008006" key="3">
    <source>
        <dbReference type="Google" id="ProtNLM"/>
    </source>
</evidence>
<accession>A0ABY5SUZ8</accession>
<organism evidence="1 2">
    <name type="scientific">Qipengyuania spongiae</name>
    <dbReference type="NCBI Taxonomy" id="2909673"/>
    <lineage>
        <taxon>Bacteria</taxon>
        <taxon>Pseudomonadati</taxon>
        <taxon>Pseudomonadota</taxon>
        <taxon>Alphaproteobacteria</taxon>
        <taxon>Sphingomonadales</taxon>
        <taxon>Erythrobacteraceae</taxon>
        <taxon>Qipengyuania</taxon>
    </lineage>
</organism>
<gene>
    <name evidence="1" type="ORF">L1F33_08865</name>
</gene>
<proteinExistence type="predicted"/>
<reference evidence="1" key="1">
    <citation type="submission" date="2022-02" db="EMBL/GenBank/DDBJ databases">
        <title>Qipengyuania spongiae sp. nov., isolated from marine sponge.</title>
        <authorList>
            <person name="Li Z."/>
            <person name="Zhang M."/>
        </authorList>
    </citation>
    <scope>NUCLEOTIDE SEQUENCE</scope>
    <source>
        <strain evidence="1">PHS-Z21</strain>
    </source>
</reference>